<comment type="caution">
    <text evidence="11">The sequence shown here is derived from an EMBL/GenBank/DDBJ whole genome shotgun (WGS) entry which is preliminary data.</text>
</comment>
<protein>
    <submittedName>
        <fullName evidence="11">Phosphoglucomutase/phosphomannomutase alpha/beta/alpha domain III</fullName>
    </submittedName>
</protein>
<dbReference type="AlphaFoldDB" id="A0A0G0LHF1"/>
<sequence length="494" mass="55289">MNVSPSIFREYDIRGIAGEKFSDKALKEYEKWYGKFPGITITPEIATALGKAYGTKIRQKGGKKIIIGHEERQFGKELKEYFINGILTTGCDVDDAGVSLTPIIYFSTAFFDYDGGVNVTGSHNVYFFNGFKIMAKNVFPIFGTEIQDMKNIISRDEYTIDSPGKLNNKSVIDEYTNYLLTHNKLNRKLKIVLDCGNGSAGMFAPSILRKLGCEVVEMYSEVDATFPNHVPDPEDVDAMKELSKKVIEEKADIGIGLDADGDRFGCVDEKGEFVYADRMLLLLSKDILSRNPGKKILYDVKCTRLLEDLIPKYGGIPYMHVTGHAPIKATMRKDAEVIFAGEISGHFYWAEDYFKIDDGVYSAAKVLTLISNQNKKLSELMSEFPITSMTPEIKLPCADDIKQKVVEEIKDSFSKTNKVIDIDGARVVFSPTSWALCRASNTSPYLTVRVEASSDEEVINIKNIIQDTLDKYTEIGDKLDRNNVTSHTGKLGWV</sequence>
<dbReference type="GO" id="GO:0046872">
    <property type="term" value="F:metal ion binding"/>
    <property type="evidence" value="ECO:0007669"/>
    <property type="project" value="UniProtKB-KW"/>
</dbReference>
<feature type="domain" description="Alpha-D-phosphohexomutase alpha/beta/alpha" evidence="10">
    <location>
        <begin position="277"/>
        <end position="383"/>
    </location>
</feature>
<keyword evidence="6" id="KW-0413">Isomerase</keyword>
<evidence type="ECO:0000256" key="2">
    <source>
        <dbReference type="ARBA" id="ARBA00010231"/>
    </source>
</evidence>
<evidence type="ECO:0000259" key="8">
    <source>
        <dbReference type="Pfam" id="PF02878"/>
    </source>
</evidence>
<dbReference type="SUPFAM" id="SSF55957">
    <property type="entry name" value="Phosphoglucomutase, C-terminal domain"/>
    <property type="match status" value="1"/>
</dbReference>
<keyword evidence="4" id="KW-0479">Metal-binding</keyword>
<evidence type="ECO:0000313" key="11">
    <source>
        <dbReference type="EMBL" id="KKQ87360.1"/>
    </source>
</evidence>
<evidence type="ECO:0000259" key="9">
    <source>
        <dbReference type="Pfam" id="PF02879"/>
    </source>
</evidence>
<reference evidence="11 12" key="1">
    <citation type="journal article" date="2015" name="Nature">
        <title>rRNA introns, odd ribosomes, and small enigmatic genomes across a large radiation of phyla.</title>
        <authorList>
            <person name="Brown C.T."/>
            <person name="Hug L.A."/>
            <person name="Thomas B.C."/>
            <person name="Sharon I."/>
            <person name="Castelle C.J."/>
            <person name="Singh A."/>
            <person name="Wilkins M.J."/>
            <person name="Williams K.H."/>
            <person name="Banfield J.F."/>
        </authorList>
    </citation>
    <scope>NUCLEOTIDE SEQUENCE [LARGE SCALE GENOMIC DNA]</scope>
</reference>
<dbReference type="InterPro" id="IPR036900">
    <property type="entry name" value="A-D-PHexomutase_C_sf"/>
</dbReference>
<dbReference type="InterPro" id="IPR005845">
    <property type="entry name" value="A-D-PHexomutase_a/b/a-II"/>
</dbReference>
<dbReference type="InterPro" id="IPR016055">
    <property type="entry name" value="A-D-PHexomutase_a/b/a-I/II/III"/>
</dbReference>
<evidence type="ECO:0000256" key="6">
    <source>
        <dbReference type="ARBA" id="ARBA00023235"/>
    </source>
</evidence>
<dbReference type="InterPro" id="IPR005846">
    <property type="entry name" value="A-D-PHexomutase_a/b/a-III"/>
</dbReference>
<comment type="similarity">
    <text evidence="2">Belongs to the phosphohexose mutase family.</text>
</comment>
<evidence type="ECO:0000259" key="10">
    <source>
        <dbReference type="Pfam" id="PF02880"/>
    </source>
</evidence>
<organism evidence="11 12">
    <name type="scientific">Candidatus Woesebacteria bacterium GW2011_GWB1_38_8b</name>
    <dbReference type="NCBI Taxonomy" id="1618571"/>
    <lineage>
        <taxon>Bacteria</taxon>
        <taxon>Candidatus Woeseibacteriota</taxon>
    </lineage>
</organism>
<comment type="cofactor">
    <cofactor evidence="1">
        <name>Mg(2+)</name>
        <dbReference type="ChEBI" id="CHEBI:18420"/>
    </cofactor>
</comment>
<evidence type="ECO:0000256" key="5">
    <source>
        <dbReference type="ARBA" id="ARBA00022842"/>
    </source>
</evidence>
<evidence type="ECO:0000256" key="3">
    <source>
        <dbReference type="ARBA" id="ARBA00022553"/>
    </source>
</evidence>
<accession>A0A0G0LHF1</accession>
<keyword evidence="5" id="KW-0460">Magnesium</keyword>
<feature type="domain" description="Alpha-D-phosphohexomutase alpha/beta/alpha" evidence="9">
    <location>
        <begin position="173"/>
        <end position="271"/>
    </location>
</feature>
<dbReference type="PANTHER" id="PTHR43771">
    <property type="entry name" value="PHOSPHOMANNOMUTASE"/>
    <property type="match status" value="1"/>
</dbReference>
<evidence type="ECO:0000256" key="4">
    <source>
        <dbReference type="ARBA" id="ARBA00022723"/>
    </source>
</evidence>
<gene>
    <name evidence="11" type="ORF">UT10_C0007G0018</name>
</gene>
<dbReference type="Pfam" id="PF02878">
    <property type="entry name" value="PGM_PMM_I"/>
    <property type="match status" value="1"/>
</dbReference>
<dbReference type="InterPro" id="IPR005843">
    <property type="entry name" value="A-D-PHexomutase_C"/>
</dbReference>
<dbReference type="InterPro" id="IPR005844">
    <property type="entry name" value="A-D-PHexomutase_a/b/a-I"/>
</dbReference>
<dbReference type="Pfam" id="PF02880">
    <property type="entry name" value="PGM_PMM_III"/>
    <property type="match status" value="1"/>
</dbReference>
<feature type="domain" description="Alpha-D-phosphohexomutase alpha/beta/alpha" evidence="8">
    <location>
        <begin position="34"/>
        <end position="156"/>
    </location>
</feature>
<dbReference type="PANTHER" id="PTHR43771:SF2">
    <property type="entry name" value="PHOSPHOMANNOMUTASE_PHOSPHOGLUCOMUTASE"/>
    <property type="match status" value="1"/>
</dbReference>
<dbReference type="EMBL" id="LBVN01000007">
    <property type="protein sequence ID" value="KKQ87360.1"/>
    <property type="molecule type" value="Genomic_DNA"/>
</dbReference>
<dbReference type="InterPro" id="IPR005841">
    <property type="entry name" value="Alpha-D-phosphohexomutase_SF"/>
</dbReference>
<dbReference type="SUPFAM" id="SSF53738">
    <property type="entry name" value="Phosphoglucomutase, first 3 domains"/>
    <property type="match status" value="3"/>
</dbReference>
<name>A0A0G0LHF1_9BACT</name>
<dbReference type="CDD" id="cd03089">
    <property type="entry name" value="PMM_PGM"/>
    <property type="match status" value="1"/>
</dbReference>
<dbReference type="Gene3D" id="3.40.120.10">
    <property type="entry name" value="Alpha-D-Glucose-1,6-Bisphosphate, subunit A, domain 3"/>
    <property type="match status" value="3"/>
</dbReference>
<proteinExistence type="inferred from homology"/>
<evidence type="ECO:0000259" key="7">
    <source>
        <dbReference type="Pfam" id="PF00408"/>
    </source>
</evidence>
<dbReference type="Gene3D" id="3.30.310.50">
    <property type="entry name" value="Alpha-D-phosphohexomutase, C-terminal domain"/>
    <property type="match status" value="1"/>
</dbReference>
<feature type="domain" description="Alpha-D-phosphohexomutase C-terminal" evidence="7">
    <location>
        <begin position="392"/>
        <end position="463"/>
    </location>
</feature>
<dbReference type="Proteomes" id="UP000033944">
    <property type="component" value="Unassembled WGS sequence"/>
</dbReference>
<evidence type="ECO:0000313" key="12">
    <source>
        <dbReference type="Proteomes" id="UP000033944"/>
    </source>
</evidence>
<dbReference type="PRINTS" id="PR00509">
    <property type="entry name" value="PGMPMM"/>
</dbReference>
<dbReference type="GO" id="GO:0005975">
    <property type="term" value="P:carbohydrate metabolic process"/>
    <property type="evidence" value="ECO:0007669"/>
    <property type="project" value="InterPro"/>
</dbReference>
<dbReference type="Pfam" id="PF00408">
    <property type="entry name" value="PGM_PMM_IV"/>
    <property type="match status" value="1"/>
</dbReference>
<evidence type="ECO:0000256" key="1">
    <source>
        <dbReference type="ARBA" id="ARBA00001946"/>
    </source>
</evidence>
<dbReference type="GO" id="GO:0016868">
    <property type="term" value="F:intramolecular phosphotransferase activity"/>
    <property type="evidence" value="ECO:0007669"/>
    <property type="project" value="InterPro"/>
</dbReference>
<dbReference type="Pfam" id="PF02879">
    <property type="entry name" value="PGM_PMM_II"/>
    <property type="match status" value="1"/>
</dbReference>
<keyword evidence="3" id="KW-0597">Phosphoprotein</keyword>